<proteinExistence type="predicted"/>
<keyword evidence="5" id="KW-0539">Nucleus</keyword>
<evidence type="ECO:0000256" key="1">
    <source>
        <dbReference type="ARBA" id="ARBA00004123"/>
    </source>
</evidence>
<name>A0A409W8X2_9AGAR</name>
<evidence type="ECO:0000256" key="2">
    <source>
        <dbReference type="ARBA" id="ARBA00022723"/>
    </source>
</evidence>
<reference evidence="7 8" key="1">
    <citation type="journal article" date="2018" name="Evol. Lett.">
        <title>Horizontal gene cluster transfer increased hallucinogenic mushroom diversity.</title>
        <authorList>
            <person name="Reynolds H.T."/>
            <person name="Vijayakumar V."/>
            <person name="Gluck-Thaler E."/>
            <person name="Korotkin H.B."/>
            <person name="Matheny P.B."/>
            <person name="Slot J.C."/>
        </authorList>
    </citation>
    <scope>NUCLEOTIDE SEQUENCE [LARGE SCALE GENOMIC DNA]</scope>
    <source>
        <strain evidence="7 8">SRW20</strain>
    </source>
</reference>
<gene>
    <name evidence="7" type="ORF">CVT26_011413</name>
</gene>
<dbReference type="InParanoid" id="A0A409W8X2"/>
<protein>
    <recommendedName>
        <fullName evidence="9">HAT C-terminal dimerisation domain-containing protein</fullName>
    </recommendedName>
</protein>
<keyword evidence="3" id="KW-0863">Zinc-finger</keyword>
<evidence type="ECO:0000256" key="4">
    <source>
        <dbReference type="ARBA" id="ARBA00022833"/>
    </source>
</evidence>
<keyword evidence="2" id="KW-0479">Metal-binding</keyword>
<feature type="compositionally biased region" description="Polar residues" evidence="6">
    <location>
        <begin position="84"/>
        <end position="98"/>
    </location>
</feature>
<feature type="compositionally biased region" description="Low complexity" evidence="6">
    <location>
        <begin position="39"/>
        <end position="53"/>
    </location>
</feature>
<dbReference type="AlphaFoldDB" id="A0A409W8X2"/>
<dbReference type="GO" id="GO:0008270">
    <property type="term" value="F:zinc ion binding"/>
    <property type="evidence" value="ECO:0007669"/>
    <property type="project" value="UniProtKB-KW"/>
</dbReference>
<evidence type="ECO:0000313" key="8">
    <source>
        <dbReference type="Proteomes" id="UP000284706"/>
    </source>
</evidence>
<feature type="region of interest" description="Disordered" evidence="6">
    <location>
        <begin position="360"/>
        <end position="379"/>
    </location>
</feature>
<dbReference type="SUPFAM" id="SSF53098">
    <property type="entry name" value="Ribonuclease H-like"/>
    <property type="match status" value="1"/>
</dbReference>
<sequence>MPWAECPLKFQGQMPRESSKRKRKMSRKQKRALGLDTASSASESGSDSSDSFPGAPPPLTRPGSTEPEQLAEESVAGSLRRSESAMSIQTDVSTVSQKNPDKKSDFDERYKTATRTNEEVLTAQMDNWTSDVYKHFRSPPAIHEKQDGTIQYIYTCKSRPSITVKRARHDESTSNLVRHVKLCTPGNSAQTNALAAFASGSKYNEAKHRMKCALWIARRSRPFAIIEDPELLDIFSDLNAACVTPKRKTIARDIREIWEMSRKELASFLQIMGFTADNASNNDTLVAELAGLVPGFSGASHRVRCFAHILNLVVKAILSPFSHQLKESTGVEDDGEGTTVIASDIDIEKELEALQNELISGEGVGDEEPDSNDDADEIAPDVLASDAAAIFGSHNLHL</sequence>
<keyword evidence="4" id="KW-0862">Zinc</keyword>
<dbReference type="PANTHER" id="PTHR46481">
    <property type="entry name" value="ZINC FINGER BED DOMAIN-CONTAINING PROTEIN 4"/>
    <property type="match status" value="1"/>
</dbReference>
<feature type="compositionally biased region" description="Basic and acidic residues" evidence="6">
    <location>
        <begin position="99"/>
        <end position="111"/>
    </location>
</feature>
<dbReference type="Proteomes" id="UP000284706">
    <property type="component" value="Unassembled WGS sequence"/>
</dbReference>
<feature type="region of interest" description="Disordered" evidence="6">
    <location>
        <begin position="1"/>
        <end position="111"/>
    </location>
</feature>
<evidence type="ECO:0000256" key="3">
    <source>
        <dbReference type="ARBA" id="ARBA00022771"/>
    </source>
</evidence>
<comment type="caution">
    <text evidence="7">The sequence shown here is derived from an EMBL/GenBank/DDBJ whole genome shotgun (WGS) entry which is preliminary data.</text>
</comment>
<dbReference type="InterPro" id="IPR012337">
    <property type="entry name" value="RNaseH-like_sf"/>
</dbReference>
<keyword evidence="8" id="KW-1185">Reference proteome</keyword>
<accession>A0A409W8X2</accession>
<evidence type="ECO:0000313" key="7">
    <source>
        <dbReference type="EMBL" id="PPQ74939.1"/>
    </source>
</evidence>
<evidence type="ECO:0000256" key="6">
    <source>
        <dbReference type="SAM" id="MobiDB-lite"/>
    </source>
</evidence>
<dbReference type="EMBL" id="NHYE01005301">
    <property type="protein sequence ID" value="PPQ74939.1"/>
    <property type="molecule type" value="Genomic_DNA"/>
</dbReference>
<evidence type="ECO:0000256" key="5">
    <source>
        <dbReference type="ARBA" id="ARBA00023242"/>
    </source>
</evidence>
<organism evidence="7 8">
    <name type="scientific">Gymnopilus dilepis</name>
    <dbReference type="NCBI Taxonomy" id="231916"/>
    <lineage>
        <taxon>Eukaryota</taxon>
        <taxon>Fungi</taxon>
        <taxon>Dikarya</taxon>
        <taxon>Basidiomycota</taxon>
        <taxon>Agaricomycotina</taxon>
        <taxon>Agaricomycetes</taxon>
        <taxon>Agaricomycetidae</taxon>
        <taxon>Agaricales</taxon>
        <taxon>Agaricineae</taxon>
        <taxon>Hymenogastraceae</taxon>
        <taxon>Gymnopilus</taxon>
    </lineage>
</organism>
<feature type="compositionally biased region" description="Acidic residues" evidence="6">
    <location>
        <begin position="364"/>
        <end position="379"/>
    </location>
</feature>
<dbReference type="OrthoDB" id="3247971at2759"/>
<dbReference type="GO" id="GO:0005634">
    <property type="term" value="C:nucleus"/>
    <property type="evidence" value="ECO:0007669"/>
    <property type="project" value="UniProtKB-SubCell"/>
</dbReference>
<evidence type="ECO:0008006" key="9">
    <source>
        <dbReference type="Google" id="ProtNLM"/>
    </source>
</evidence>
<feature type="compositionally biased region" description="Basic residues" evidence="6">
    <location>
        <begin position="19"/>
        <end position="31"/>
    </location>
</feature>
<comment type="subcellular location">
    <subcellularLocation>
        <location evidence="1">Nucleus</location>
    </subcellularLocation>
</comment>
<dbReference type="InterPro" id="IPR052035">
    <property type="entry name" value="ZnF_BED_domain_contain"/>
</dbReference>
<dbReference type="PANTHER" id="PTHR46481:SF10">
    <property type="entry name" value="ZINC FINGER BED DOMAIN-CONTAINING PROTEIN 39"/>
    <property type="match status" value="1"/>
</dbReference>